<evidence type="ECO:0000256" key="7">
    <source>
        <dbReference type="ARBA" id="ARBA00023163"/>
    </source>
</evidence>
<evidence type="ECO:0000256" key="6">
    <source>
        <dbReference type="ARBA" id="ARBA00022695"/>
    </source>
</evidence>
<protein>
    <recommendedName>
        <fullName evidence="3 10">DNA-directed RNA polymerase subunit omega</fullName>
        <shortName evidence="10">RNAP omega subunit</shortName>
        <ecNumber evidence="2 10">2.7.7.6</ecNumber>
    </recommendedName>
    <alternativeName>
        <fullName evidence="10">RNA polymerase omega subunit</fullName>
    </alternativeName>
    <alternativeName>
        <fullName evidence="8 10">Transcriptase subunit omega</fullName>
    </alternativeName>
</protein>
<evidence type="ECO:0000256" key="10">
    <source>
        <dbReference type="HAMAP-Rule" id="MF_00366"/>
    </source>
</evidence>
<evidence type="ECO:0000256" key="1">
    <source>
        <dbReference type="ARBA" id="ARBA00006711"/>
    </source>
</evidence>
<keyword evidence="4 10" id="KW-0240">DNA-directed RNA polymerase</keyword>
<comment type="function">
    <text evidence="10">Promotes RNA polymerase assembly. Latches the N- and C-terminal regions of the beta' subunit thereby facilitating its interaction with the beta and alpha subunits.</text>
</comment>
<dbReference type="NCBIfam" id="TIGR00690">
    <property type="entry name" value="rpoZ"/>
    <property type="match status" value="1"/>
</dbReference>
<dbReference type="GO" id="GO:0006351">
    <property type="term" value="P:DNA-templated transcription"/>
    <property type="evidence" value="ECO:0007669"/>
    <property type="project" value="UniProtKB-UniRule"/>
</dbReference>
<keyword evidence="6 10" id="KW-0548">Nucleotidyltransferase</keyword>
<evidence type="ECO:0000256" key="3">
    <source>
        <dbReference type="ARBA" id="ARBA00013725"/>
    </source>
</evidence>
<sequence>MPIDEYGRKQEEGKIERLSQRLGKYRLVVAVAKRARDLKERQNRLLEQQQTPSLIDRAMREIAGGKVRLAEGEPE</sequence>
<dbReference type="InterPro" id="IPR036161">
    <property type="entry name" value="RPB6/omega-like_sf"/>
</dbReference>
<dbReference type="Pfam" id="PF01192">
    <property type="entry name" value="RNA_pol_Rpb6"/>
    <property type="match status" value="1"/>
</dbReference>
<dbReference type="InterPro" id="IPR003716">
    <property type="entry name" value="DNA-dir_RNA_pol_omega"/>
</dbReference>
<dbReference type="InterPro" id="IPR006110">
    <property type="entry name" value="Pol_omega/Rpo6/RPB6"/>
</dbReference>
<dbReference type="Proteomes" id="UP000052020">
    <property type="component" value="Unassembled WGS sequence"/>
</dbReference>
<accession>A0A0S7XK08</accession>
<comment type="similarity">
    <text evidence="1 10">Belongs to the RNA polymerase subunit omega family.</text>
</comment>
<dbReference type="SUPFAM" id="SSF63562">
    <property type="entry name" value="RPB6/omega subunit-like"/>
    <property type="match status" value="1"/>
</dbReference>
<keyword evidence="5 10" id="KW-0808">Transferase</keyword>
<dbReference type="GO" id="GO:0000428">
    <property type="term" value="C:DNA-directed RNA polymerase complex"/>
    <property type="evidence" value="ECO:0007669"/>
    <property type="project" value="UniProtKB-KW"/>
</dbReference>
<evidence type="ECO:0000256" key="5">
    <source>
        <dbReference type="ARBA" id="ARBA00022679"/>
    </source>
</evidence>
<comment type="caution">
    <text evidence="11">The sequence shown here is derived from an EMBL/GenBank/DDBJ whole genome shotgun (WGS) entry which is preliminary data.</text>
</comment>
<dbReference type="AlphaFoldDB" id="A0A0S7XK08"/>
<evidence type="ECO:0000256" key="8">
    <source>
        <dbReference type="ARBA" id="ARBA00029924"/>
    </source>
</evidence>
<name>A0A0S7XK08_9BACT</name>
<dbReference type="EC" id="2.7.7.6" evidence="2 10"/>
<evidence type="ECO:0000313" key="12">
    <source>
        <dbReference type="Proteomes" id="UP000052020"/>
    </source>
</evidence>
<evidence type="ECO:0000256" key="2">
    <source>
        <dbReference type="ARBA" id="ARBA00012418"/>
    </source>
</evidence>
<reference evidence="11 12" key="1">
    <citation type="journal article" date="2015" name="Microbiome">
        <title>Genomic resolution of linkages in carbon, nitrogen, and sulfur cycling among widespread estuary sediment bacteria.</title>
        <authorList>
            <person name="Baker B.J."/>
            <person name="Lazar C.S."/>
            <person name="Teske A.P."/>
            <person name="Dick G.J."/>
        </authorList>
    </citation>
    <scope>NUCLEOTIDE SEQUENCE [LARGE SCALE GENOMIC DNA]</scope>
    <source>
        <strain evidence="11">DG_56</strain>
    </source>
</reference>
<organism evidence="11 12">
    <name type="scientific">candidate division KD3-62 bacterium DG_56</name>
    <dbReference type="NCBI Taxonomy" id="1704032"/>
    <lineage>
        <taxon>Bacteria</taxon>
        <taxon>candidate division KD3-62</taxon>
    </lineage>
</organism>
<dbReference type="GO" id="GO:0003677">
    <property type="term" value="F:DNA binding"/>
    <property type="evidence" value="ECO:0007669"/>
    <property type="project" value="UniProtKB-UniRule"/>
</dbReference>
<dbReference type="Gene3D" id="3.90.940.10">
    <property type="match status" value="1"/>
</dbReference>
<dbReference type="GO" id="GO:0003899">
    <property type="term" value="F:DNA-directed RNA polymerase activity"/>
    <property type="evidence" value="ECO:0007669"/>
    <property type="project" value="UniProtKB-UniRule"/>
</dbReference>
<keyword evidence="7 10" id="KW-0804">Transcription</keyword>
<dbReference type="HAMAP" id="MF_00366">
    <property type="entry name" value="RNApol_bact_RpoZ"/>
    <property type="match status" value="1"/>
</dbReference>
<evidence type="ECO:0000256" key="9">
    <source>
        <dbReference type="ARBA" id="ARBA00048552"/>
    </source>
</evidence>
<evidence type="ECO:0000313" key="11">
    <source>
        <dbReference type="EMBL" id="KPJ62800.1"/>
    </source>
</evidence>
<dbReference type="SMART" id="SM01409">
    <property type="entry name" value="RNA_pol_Rpb6"/>
    <property type="match status" value="1"/>
</dbReference>
<gene>
    <name evidence="10" type="primary">rpoZ</name>
    <name evidence="11" type="ORF">AMK68_04520</name>
</gene>
<proteinExistence type="inferred from homology"/>
<comment type="catalytic activity">
    <reaction evidence="9 10">
        <text>RNA(n) + a ribonucleoside 5'-triphosphate = RNA(n+1) + diphosphate</text>
        <dbReference type="Rhea" id="RHEA:21248"/>
        <dbReference type="Rhea" id="RHEA-COMP:14527"/>
        <dbReference type="Rhea" id="RHEA-COMP:17342"/>
        <dbReference type="ChEBI" id="CHEBI:33019"/>
        <dbReference type="ChEBI" id="CHEBI:61557"/>
        <dbReference type="ChEBI" id="CHEBI:140395"/>
        <dbReference type="EC" id="2.7.7.6"/>
    </reaction>
</comment>
<comment type="subunit">
    <text evidence="10">The RNAP catalytic core consists of 2 alpha, 1 beta, 1 beta' and 1 omega subunit. When a sigma factor is associated with the core the holoenzyme is formed, which can initiate transcription.</text>
</comment>
<dbReference type="EMBL" id="LIZY01000102">
    <property type="protein sequence ID" value="KPJ62800.1"/>
    <property type="molecule type" value="Genomic_DNA"/>
</dbReference>
<evidence type="ECO:0000256" key="4">
    <source>
        <dbReference type="ARBA" id="ARBA00022478"/>
    </source>
</evidence>